<protein>
    <submittedName>
        <fullName evidence="4">DUF4232 domain-containing protein</fullName>
    </submittedName>
</protein>
<keyword evidence="2" id="KW-0732">Signal</keyword>
<keyword evidence="5" id="KW-1185">Reference proteome</keyword>
<dbReference type="Proteomes" id="UP001589894">
    <property type="component" value="Unassembled WGS sequence"/>
</dbReference>
<organism evidence="4 5">
    <name type="scientific">Plantactinospora siamensis</name>
    <dbReference type="NCBI Taxonomy" id="555372"/>
    <lineage>
        <taxon>Bacteria</taxon>
        <taxon>Bacillati</taxon>
        <taxon>Actinomycetota</taxon>
        <taxon>Actinomycetes</taxon>
        <taxon>Micromonosporales</taxon>
        <taxon>Micromonosporaceae</taxon>
        <taxon>Plantactinospora</taxon>
    </lineage>
</organism>
<feature type="signal peptide" evidence="2">
    <location>
        <begin position="1"/>
        <end position="19"/>
    </location>
</feature>
<feature type="chain" id="PRO_5045415974" evidence="2">
    <location>
        <begin position="20"/>
        <end position="225"/>
    </location>
</feature>
<feature type="region of interest" description="Disordered" evidence="1">
    <location>
        <begin position="23"/>
        <end position="78"/>
    </location>
</feature>
<dbReference type="RefSeq" id="WP_377343323.1">
    <property type="nucleotide sequence ID" value="NZ_JBHLUE010000026.1"/>
</dbReference>
<dbReference type="Pfam" id="PF14016">
    <property type="entry name" value="DUF4232"/>
    <property type="match status" value="1"/>
</dbReference>
<evidence type="ECO:0000313" key="5">
    <source>
        <dbReference type="Proteomes" id="UP001589894"/>
    </source>
</evidence>
<feature type="compositionally biased region" description="Low complexity" evidence="1">
    <location>
        <begin position="50"/>
        <end position="60"/>
    </location>
</feature>
<evidence type="ECO:0000313" key="4">
    <source>
        <dbReference type="EMBL" id="MFC0567944.1"/>
    </source>
</evidence>
<evidence type="ECO:0000256" key="2">
    <source>
        <dbReference type="SAM" id="SignalP"/>
    </source>
</evidence>
<reference evidence="4 5" key="1">
    <citation type="submission" date="2024-09" db="EMBL/GenBank/DDBJ databases">
        <authorList>
            <person name="Sun Q."/>
            <person name="Mori K."/>
        </authorList>
    </citation>
    <scope>NUCLEOTIDE SEQUENCE [LARGE SCALE GENOMIC DNA]</scope>
    <source>
        <strain evidence="4 5">TBRC 2205</strain>
    </source>
</reference>
<dbReference type="PROSITE" id="PS51257">
    <property type="entry name" value="PROKAR_LIPOPROTEIN"/>
    <property type="match status" value="1"/>
</dbReference>
<dbReference type="EMBL" id="JBHLUE010000026">
    <property type="protein sequence ID" value="MFC0567944.1"/>
    <property type="molecule type" value="Genomic_DNA"/>
</dbReference>
<proteinExistence type="predicted"/>
<feature type="domain" description="DUF4232" evidence="3">
    <location>
        <begin position="82"/>
        <end position="208"/>
    </location>
</feature>
<sequence>MRRFRPVAVLMIAVLLAAAGCGSGGGATPTTPSGAATTAGADSGGPGPTGSPAPTGIPSTAGASTEPSNAPSGPGGGAAARCALRQLRVTIGQADAGAGHWGLPLVFTNSGGTACELKGYPGVAGLNAAGRQVTQARREASGYLGGLAGNATPPLVRLAPGASAAALLEGSNVPRGTATDCPQYAGLLVTPPDETHSVRLDTGARGCDGLHIHPVVPGTDGTGQR</sequence>
<gene>
    <name evidence="4" type="ORF">ACFFHU_27845</name>
</gene>
<evidence type="ECO:0000256" key="1">
    <source>
        <dbReference type="SAM" id="MobiDB-lite"/>
    </source>
</evidence>
<feature type="compositionally biased region" description="Low complexity" evidence="1">
    <location>
        <begin position="28"/>
        <end position="41"/>
    </location>
</feature>
<comment type="caution">
    <text evidence="4">The sequence shown here is derived from an EMBL/GenBank/DDBJ whole genome shotgun (WGS) entry which is preliminary data.</text>
</comment>
<accession>A0ABV6P4I4</accession>
<evidence type="ECO:0000259" key="3">
    <source>
        <dbReference type="Pfam" id="PF14016"/>
    </source>
</evidence>
<dbReference type="InterPro" id="IPR025326">
    <property type="entry name" value="DUF4232"/>
</dbReference>
<name>A0ABV6P4I4_9ACTN</name>